<comment type="caution">
    <text evidence="1">The sequence shown here is derived from an EMBL/GenBank/DDBJ whole genome shotgun (WGS) entry which is preliminary data.</text>
</comment>
<dbReference type="AlphaFoldDB" id="A0A3A8QK97"/>
<dbReference type="RefSeq" id="WP_120555874.1">
    <property type="nucleotide sequence ID" value="NZ_RAWK01000072.1"/>
</dbReference>
<gene>
    <name evidence="1" type="ORF">D7W81_14020</name>
</gene>
<proteinExistence type="predicted"/>
<name>A0A3A8QK97_9BACT</name>
<organism evidence="1 2">
    <name type="scientific">Corallococcus aberystwythensis</name>
    <dbReference type="NCBI Taxonomy" id="2316722"/>
    <lineage>
        <taxon>Bacteria</taxon>
        <taxon>Pseudomonadati</taxon>
        <taxon>Myxococcota</taxon>
        <taxon>Myxococcia</taxon>
        <taxon>Myxococcales</taxon>
        <taxon>Cystobacterineae</taxon>
        <taxon>Myxococcaceae</taxon>
        <taxon>Corallococcus</taxon>
    </lineage>
</organism>
<reference evidence="2" key="1">
    <citation type="submission" date="2018-09" db="EMBL/GenBank/DDBJ databases">
        <authorList>
            <person name="Livingstone P.G."/>
            <person name="Whitworth D.E."/>
        </authorList>
    </citation>
    <scope>NUCLEOTIDE SEQUENCE [LARGE SCALE GENOMIC DNA]</scope>
    <source>
        <strain evidence="2">AB050A</strain>
    </source>
</reference>
<sequence>MTDDIKDSPAFKALKARMDALKNAPPLEKARTFLKAYCAVNSTLEEVDDQIRHVLGFNSISLWTGIAGLETVLADTHLPASTLVSLVREDANRKELPATPAAARQYLEQVLGLLRKYLPKEPEVEGVAGFGIDEVYNLRDPAHTLERLRCIDVVGVGNGSFALLVPEHASDDEGPFTVYRYEAVFGQPFKYDRVTDADLIAKVLEASRSSP</sequence>
<evidence type="ECO:0000313" key="2">
    <source>
        <dbReference type="Proteomes" id="UP000267003"/>
    </source>
</evidence>
<dbReference type="Proteomes" id="UP000267003">
    <property type="component" value="Unassembled WGS sequence"/>
</dbReference>
<evidence type="ECO:0000313" key="1">
    <source>
        <dbReference type="EMBL" id="RKH67350.1"/>
    </source>
</evidence>
<protein>
    <submittedName>
        <fullName evidence="1">Uncharacterized protein</fullName>
    </submittedName>
</protein>
<keyword evidence="2" id="KW-1185">Reference proteome</keyword>
<accession>A0A3A8QK97</accession>
<dbReference type="EMBL" id="RAWK01000072">
    <property type="protein sequence ID" value="RKH67350.1"/>
    <property type="molecule type" value="Genomic_DNA"/>
</dbReference>
<dbReference type="OrthoDB" id="5501250at2"/>